<evidence type="ECO:0000313" key="6">
    <source>
        <dbReference type="EnsemblPlants" id="OB07G24870.1"/>
    </source>
</evidence>
<evidence type="ECO:0000256" key="4">
    <source>
        <dbReference type="SAM" id="MobiDB-lite"/>
    </source>
</evidence>
<dbReference type="eggNOG" id="KOG2215">
    <property type="taxonomic scope" value="Eukaryota"/>
</dbReference>
<keyword evidence="3" id="KW-0268">Exocytosis</keyword>
<evidence type="ECO:0000256" key="2">
    <source>
        <dbReference type="ARBA" id="ARBA00022448"/>
    </source>
</evidence>
<evidence type="ECO:0000313" key="7">
    <source>
        <dbReference type="Proteomes" id="UP000006038"/>
    </source>
</evidence>
<reference evidence="6" key="2">
    <citation type="submission" date="2013-04" db="UniProtKB">
        <authorList>
            <consortium name="EnsemblPlants"/>
        </authorList>
    </citation>
    <scope>IDENTIFICATION</scope>
</reference>
<dbReference type="FunFam" id="1.20.58.1220:FF:000005">
    <property type="entry name" value="Os07g0568000 protein"/>
    <property type="match status" value="1"/>
</dbReference>
<feature type="region of interest" description="Disordered" evidence="4">
    <location>
        <begin position="718"/>
        <end position="774"/>
    </location>
</feature>
<dbReference type="InterPro" id="IPR042560">
    <property type="entry name" value="Exo84_C_2"/>
</dbReference>
<dbReference type="InterPro" id="IPR042561">
    <property type="entry name" value="Exo84_C_1"/>
</dbReference>
<dbReference type="STRING" id="4533.J3MM55"/>
<dbReference type="GO" id="GO:0006893">
    <property type="term" value="P:Golgi to plasma membrane transport"/>
    <property type="evidence" value="ECO:0007669"/>
    <property type="project" value="TreeGrafter"/>
</dbReference>
<gene>
    <name evidence="6" type="primary">LOC102706302</name>
</gene>
<dbReference type="GO" id="GO:0008104">
    <property type="term" value="P:intracellular protein localization"/>
    <property type="evidence" value="ECO:0007669"/>
    <property type="project" value="TreeGrafter"/>
</dbReference>
<protein>
    <recommendedName>
        <fullName evidence="5">Exocyst component Exo84 C-terminal domain-containing protein</fullName>
    </recommendedName>
</protein>
<name>J3MM55_ORYBR</name>
<dbReference type="InterPro" id="IPR016159">
    <property type="entry name" value="Cullin_repeat-like_dom_sf"/>
</dbReference>
<accession>J3MM55</accession>
<dbReference type="Gene3D" id="1.20.58.1210">
    <property type="entry name" value="Exo84p, N-terminal helical domain"/>
    <property type="match status" value="1"/>
</dbReference>
<keyword evidence="7" id="KW-1185">Reference proteome</keyword>
<dbReference type="Gramene" id="OB07G24870.1">
    <property type="protein sequence ID" value="OB07G24870.1"/>
    <property type="gene ID" value="OB07G24870"/>
</dbReference>
<evidence type="ECO:0000259" key="5">
    <source>
        <dbReference type="Pfam" id="PF16528"/>
    </source>
</evidence>
<dbReference type="GO" id="GO:0000145">
    <property type="term" value="C:exocyst"/>
    <property type="evidence" value="ECO:0007669"/>
    <property type="project" value="InterPro"/>
</dbReference>
<dbReference type="PANTHER" id="PTHR21426">
    <property type="entry name" value="EXOCYST COMPLEX COMPONENT 8"/>
    <property type="match status" value="1"/>
</dbReference>
<sequence length="774" mass="87078">MESSSEEELLEEDFPGHEWITPQSSIRAAYQSHTEKGIRKICSELLELKDAIENLCGNMQSKYHAFLRISEEVVEAEQELIELQKHVSAQGILVQDLMSGVCRELEMWQKYCKDENVEEKDLQTELDEILSCDTQDSKVSFLDKLDILLAEHKIEEALVALETEEKKYMAMDDSGKELDAEISAYKTALSKRKSILEDQLVRYSEQPSLSITELRKSLSGLIKIGKGSLAHQVLLKAYGSRLQKNVEGFLPTCSIYTETYSATLSKLVFSAISKVSKESSTLFGDSPMNLNRTIQWAEYEIETFARLVKENSPLPESVSALRSACICIQTSLTHCSYLESYGLKFSNLLMVLLHPYVEEVLELNFRRLRRKVIDSAKNDDILLPSPQEGSRLSSAVAPNIMLTSSGKKFMSIINDVLDQITPMTIIHFGGTILNKFVQLFDKYVEALIEVLPGASEDDHLVESKEPIEFKAESDAQQIQLIGTAYTVADELLPAVVSKFFDIQAEKKRIGGSGEGLGSGSIFSIEYKEWKRSLQHSLDKLRDHFCLQYVLSFIYLEGKSRLDARMYLELKTDDLLWESDPSPSLPFQALFVKLRQLASVAGDVLLGKEKIQKVLLSRLTETVVMWLSNEQEFWDVFEDESIQLRPSGLQQLILDMHFVVEIAVCGRYPHRPVQQLVSVIITRAIAAFSARNVDPQSSLPEDEWFLDMAKVAINKQLGTSGSESELEEPVAVHDEISDSEESTISSPSTIGSEESFASANNDDLETPVYFTDPEA</sequence>
<organism evidence="6">
    <name type="scientific">Oryza brachyantha</name>
    <name type="common">malo sina</name>
    <dbReference type="NCBI Taxonomy" id="4533"/>
    <lineage>
        <taxon>Eukaryota</taxon>
        <taxon>Viridiplantae</taxon>
        <taxon>Streptophyta</taxon>
        <taxon>Embryophyta</taxon>
        <taxon>Tracheophyta</taxon>
        <taxon>Spermatophyta</taxon>
        <taxon>Magnoliopsida</taxon>
        <taxon>Liliopsida</taxon>
        <taxon>Poales</taxon>
        <taxon>Poaceae</taxon>
        <taxon>BOP clade</taxon>
        <taxon>Oryzoideae</taxon>
        <taxon>Oryzeae</taxon>
        <taxon>Oryzinae</taxon>
        <taxon>Oryza</taxon>
    </lineage>
</organism>
<evidence type="ECO:0000256" key="1">
    <source>
        <dbReference type="ARBA" id="ARBA00007210"/>
    </source>
</evidence>
<dbReference type="RefSeq" id="XP_006657851.1">
    <property type="nucleotide sequence ID" value="XM_006657788.3"/>
</dbReference>
<dbReference type="Pfam" id="PF16528">
    <property type="entry name" value="Exo84_C"/>
    <property type="match status" value="1"/>
</dbReference>
<evidence type="ECO:0000256" key="3">
    <source>
        <dbReference type="ARBA" id="ARBA00022483"/>
    </source>
</evidence>
<dbReference type="KEGG" id="obr:102706302"/>
<dbReference type="Proteomes" id="UP000006038">
    <property type="component" value="Chromosome 7"/>
</dbReference>
<dbReference type="EnsemblPlants" id="OB07G24870.1">
    <property type="protein sequence ID" value="OB07G24870.1"/>
    <property type="gene ID" value="OB07G24870"/>
</dbReference>
<feature type="domain" description="Exocyst component Exo84 C-terminal" evidence="5">
    <location>
        <begin position="141"/>
        <end position="345"/>
    </location>
</feature>
<dbReference type="GeneID" id="102706302"/>
<comment type="similarity">
    <text evidence="1">Belongs to the EXO84 family.</text>
</comment>
<reference evidence="6" key="1">
    <citation type="journal article" date="2013" name="Nat. Commun.">
        <title>Whole-genome sequencing of Oryza brachyantha reveals mechanisms underlying Oryza genome evolution.</title>
        <authorList>
            <person name="Chen J."/>
            <person name="Huang Q."/>
            <person name="Gao D."/>
            <person name="Wang J."/>
            <person name="Lang Y."/>
            <person name="Liu T."/>
            <person name="Li B."/>
            <person name="Bai Z."/>
            <person name="Luis Goicoechea J."/>
            <person name="Liang C."/>
            <person name="Chen C."/>
            <person name="Zhang W."/>
            <person name="Sun S."/>
            <person name="Liao Y."/>
            <person name="Zhang X."/>
            <person name="Yang L."/>
            <person name="Song C."/>
            <person name="Wang M."/>
            <person name="Shi J."/>
            <person name="Liu G."/>
            <person name="Liu J."/>
            <person name="Zhou H."/>
            <person name="Zhou W."/>
            <person name="Yu Q."/>
            <person name="An N."/>
            <person name="Chen Y."/>
            <person name="Cai Q."/>
            <person name="Wang B."/>
            <person name="Liu B."/>
            <person name="Min J."/>
            <person name="Huang Y."/>
            <person name="Wu H."/>
            <person name="Li Z."/>
            <person name="Zhang Y."/>
            <person name="Yin Y."/>
            <person name="Song W."/>
            <person name="Jiang J."/>
            <person name="Jackson S.A."/>
            <person name="Wing R.A."/>
            <person name="Wang J."/>
            <person name="Chen M."/>
        </authorList>
    </citation>
    <scope>NUCLEOTIDE SEQUENCE [LARGE SCALE GENOMIC DNA]</scope>
    <source>
        <strain evidence="6">cv. IRGC 101232</strain>
    </source>
</reference>
<dbReference type="OMA" id="FWGVLED"/>
<dbReference type="Gene3D" id="1.20.58.1220">
    <property type="entry name" value="Exo84p, C-terminal helical domain"/>
    <property type="match status" value="1"/>
</dbReference>
<feature type="compositionally biased region" description="Low complexity" evidence="4">
    <location>
        <begin position="741"/>
        <end position="754"/>
    </location>
</feature>
<keyword evidence="2" id="KW-0813">Transport</keyword>
<dbReference type="PANTHER" id="PTHR21426:SF2">
    <property type="entry name" value="EXOCYST COMPLEX COMPONENT EXO84C"/>
    <property type="match status" value="1"/>
</dbReference>
<proteinExistence type="inferred from homology"/>
<dbReference type="InterPro" id="IPR033961">
    <property type="entry name" value="Exo84"/>
</dbReference>
<dbReference type="GO" id="GO:0006887">
    <property type="term" value="P:exocytosis"/>
    <property type="evidence" value="ECO:0007669"/>
    <property type="project" value="UniProtKB-KW"/>
</dbReference>
<dbReference type="InterPro" id="IPR032403">
    <property type="entry name" value="Exo84_C"/>
</dbReference>
<dbReference type="OrthoDB" id="1710909at2759"/>
<dbReference type="SUPFAM" id="SSF74788">
    <property type="entry name" value="Cullin repeat-like"/>
    <property type="match status" value="1"/>
</dbReference>
<dbReference type="AlphaFoldDB" id="J3MM55"/>
<dbReference type="HOGENOM" id="CLU_015217_2_0_1"/>